<dbReference type="EMBL" id="NHYD01003321">
    <property type="protein sequence ID" value="PPQ80581.1"/>
    <property type="molecule type" value="Genomic_DNA"/>
</dbReference>
<comment type="caution">
    <text evidence="1">The sequence shown here is derived from an EMBL/GenBank/DDBJ whole genome shotgun (WGS) entry which is preliminary data.</text>
</comment>
<dbReference type="CDD" id="cd20557">
    <property type="entry name" value="CYCLIN_ScPCL1-like"/>
    <property type="match status" value="1"/>
</dbReference>
<dbReference type="STRING" id="93625.A0A409WQ17"/>
<organism evidence="1 2">
    <name type="scientific">Psilocybe cyanescens</name>
    <dbReference type="NCBI Taxonomy" id="93625"/>
    <lineage>
        <taxon>Eukaryota</taxon>
        <taxon>Fungi</taxon>
        <taxon>Dikarya</taxon>
        <taxon>Basidiomycota</taxon>
        <taxon>Agaricomycotina</taxon>
        <taxon>Agaricomycetes</taxon>
        <taxon>Agaricomycetidae</taxon>
        <taxon>Agaricales</taxon>
        <taxon>Agaricineae</taxon>
        <taxon>Strophariaceae</taxon>
        <taxon>Psilocybe</taxon>
    </lineage>
</organism>
<keyword evidence="2" id="KW-1185">Reference proteome</keyword>
<name>A0A409WQ17_PSICY</name>
<proteinExistence type="predicted"/>
<accession>A0A409WQ17</accession>
<dbReference type="OrthoDB" id="3048257at2759"/>
<gene>
    <name evidence="1" type="ORF">CVT25_001616</name>
</gene>
<evidence type="ECO:0000313" key="1">
    <source>
        <dbReference type="EMBL" id="PPQ80581.1"/>
    </source>
</evidence>
<dbReference type="Proteomes" id="UP000283269">
    <property type="component" value="Unassembled WGS sequence"/>
</dbReference>
<reference evidence="1 2" key="1">
    <citation type="journal article" date="2018" name="Evol. Lett.">
        <title>Horizontal gene cluster transfer increased hallucinogenic mushroom diversity.</title>
        <authorList>
            <person name="Reynolds H.T."/>
            <person name="Vijayakumar V."/>
            <person name="Gluck-Thaler E."/>
            <person name="Korotkin H.B."/>
            <person name="Matheny P.B."/>
            <person name="Slot J.C."/>
        </authorList>
    </citation>
    <scope>NUCLEOTIDE SEQUENCE [LARGE SCALE GENOMIC DNA]</scope>
    <source>
        <strain evidence="1 2">2631</strain>
    </source>
</reference>
<dbReference type="AlphaFoldDB" id="A0A409WQ17"/>
<dbReference type="InParanoid" id="A0A409WQ17"/>
<sequence length="240" mass="27444">MDPAYHPPNIGNVVSHLLSESFGCRFKSSKFDIHVGTPFSLYAESLINATKLPFQVTVASLTLLQRLYMRLPEEVFELRKHFSPYQLFTAAYIVTAKQYTQSRLGLDITRLITHGKEPTFERDRVTVAVLMSNEYWSHRTSYSVQQIKDMQSQFVFALGGSVAVFPAKDIKSQEFLKQLKSLSLQRRIPIGRRLRQTSSDPRTGLANLGRMSAAEHKEYFQVLGEKLVFVRSPIEVQVRL</sequence>
<protein>
    <submittedName>
        <fullName evidence="1">Uncharacterized protein</fullName>
    </submittedName>
</protein>
<evidence type="ECO:0000313" key="2">
    <source>
        <dbReference type="Proteomes" id="UP000283269"/>
    </source>
</evidence>